<accession>U7DDH7</accession>
<reference evidence="8 9" key="1">
    <citation type="journal article" date="2013" name="Environ. Microbiol.">
        <title>Genome analysis of Chitinivibrio alkaliphilus gen. nov., sp. nov., a novel extremely haloalkaliphilic anaerobic chitinolytic bacterium from the candidate phylum Termite Group 3.</title>
        <authorList>
            <person name="Sorokin D.Y."/>
            <person name="Gumerov V.M."/>
            <person name="Rakitin A.L."/>
            <person name="Beletsky A.V."/>
            <person name="Damste J.S."/>
            <person name="Muyzer G."/>
            <person name="Mardanov A.V."/>
            <person name="Ravin N.V."/>
        </authorList>
    </citation>
    <scope>NUCLEOTIDE SEQUENCE [LARGE SCALE GENOMIC DNA]</scope>
    <source>
        <strain evidence="8 9">ACht1</strain>
    </source>
</reference>
<comment type="cofactor">
    <cofactor evidence="1">
        <name>Mg(2+)</name>
        <dbReference type="ChEBI" id="CHEBI:18420"/>
    </cofactor>
</comment>
<evidence type="ECO:0000256" key="2">
    <source>
        <dbReference type="ARBA" id="ARBA00006706"/>
    </source>
</evidence>
<dbReference type="FunFam" id="1.10.600.10:FF:000001">
    <property type="entry name" value="Geranylgeranyl diphosphate synthase"/>
    <property type="match status" value="1"/>
</dbReference>
<protein>
    <submittedName>
        <fullName evidence="8">Trans-isoprenyl diphosphate synthase</fullName>
    </submittedName>
</protein>
<dbReference type="Proteomes" id="UP000017148">
    <property type="component" value="Unassembled WGS sequence"/>
</dbReference>
<dbReference type="PANTHER" id="PTHR43281:SF1">
    <property type="entry name" value="FARNESYL DIPHOSPHATE SYNTHASE"/>
    <property type="match status" value="1"/>
</dbReference>
<dbReference type="InterPro" id="IPR008949">
    <property type="entry name" value="Isoprenoid_synthase_dom_sf"/>
</dbReference>
<dbReference type="InterPro" id="IPR033749">
    <property type="entry name" value="Polyprenyl_synt_CS"/>
</dbReference>
<dbReference type="PROSITE" id="PS00444">
    <property type="entry name" value="POLYPRENYL_SYNTHASE_2"/>
    <property type="match status" value="1"/>
</dbReference>
<dbReference type="PATRIC" id="fig|1313304.3.peg.412"/>
<dbReference type="GO" id="GO:0005737">
    <property type="term" value="C:cytoplasm"/>
    <property type="evidence" value="ECO:0007669"/>
    <property type="project" value="UniProtKB-ARBA"/>
</dbReference>
<dbReference type="STRING" id="1313304.CALK_0429"/>
<dbReference type="AlphaFoldDB" id="U7DDH7"/>
<dbReference type="InterPro" id="IPR053378">
    <property type="entry name" value="Prenyl_diphosphate_synthase"/>
</dbReference>
<name>U7DDH7_9BACT</name>
<dbReference type="Pfam" id="PF00348">
    <property type="entry name" value="polyprenyl_synt"/>
    <property type="match status" value="1"/>
</dbReference>
<keyword evidence="6" id="KW-0414">Isoprene biosynthesis</keyword>
<evidence type="ECO:0000313" key="8">
    <source>
        <dbReference type="EMBL" id="ERP38941.1"/>
    </source>
</evidence>
<proteinExistence type="inferred from homology"/>
<dbReference type="NCBIfam" id="NF045485">
    <property type="entry name" value="FPPsyn"/>
    <property type="match status" value="1"/>
</dbReference>
<evidence type="ECO:0000256" key="4">
    <source>
        <dbReference type="ARBA" id="ARBA00022723"/>
    </source>
</evidence>
<comment type="caution">
    <text evidence="8">The sequence shown here is derived from an EMBL/GenBank/DDBJ whole genome shotgun (WGS) entry which is preliminary data.</text>
</comment>
<dbReference type="RefSeq" id="WP_022635969.1">
    <property type="nucleotide sequence ID" value="NZ_ASJR01000003.1"/>
</dbReference>
<sequence>MSDLQSYLQSCTEKIEETLDELLPSKELYPQSIHSLMRYSMFAGGKRIRPALLITAHESCGGDCFARNALYTGAAIEMLHTFSLIHDDLPCMDDDDFRRGKPTAHKAYSESLAVLGGDALCIFAYEVLSRTDNMAVVAEVSRCLGTAGMIGGQVVDIESEGKGVTLSTVEYIHKNKTAALIRCSLVCGALLAGASKKEVDLLGEYGESLGVAFQVIDDILDCTSSTDVLGKNVGSDLEKGKATWPALTSLEESRRYAHELTAQAKECAAQFGAAGERLIEVAHYLEERIH</sequence>
<gene>
    <name evidence="8" type="ORF">CALK_0429</name>
</gene>
<dbReference type="Gene3D" id="1.10.600.10">
    <property type="entry name" value="Farnesyl Diphosphate Synthase"/>
    <property type="match status" value="1"/>
</dbReference>
<evidence type="ECO:0000256" key="3">
    <source>
        <dbReference type="ARBA" id="ARBA00022679"/>
    </source>
</evidence>
<keyword evidence="5" id="KW-0460">Magnesium</keyword>
<keyword evidence="3 7" id="KW-0808">Transferase</keyword>
<comment type="similarity">
    <text evidence="2 7">Belongs to the FPP/GGPP synthase family.</text>
</comment>
<dbReference type="GO" id="GO:0016114">
    <property type="term" value="P:terpenoid biosynthetic process"/>
    <property type="evidence" value="ECO:0007669"/>
    <property type="project" value="UniProtKB-ARBA"/>
</dbReference>
<dbReference type="SUPFAM" id="SSF48576">
    <property type="entry name" value="Terpenoid synthases"/>
    <property type="match status" value="1"/>
</dbReference>
<keyword evidence="9" id="KW-1185">Reference proteome</keyword>
<dbReference type="eggNOG" id="COG0142">
    <property type="taxonomic scope" value="Bacteria"/>
</dbReference>
<evidence type="ECO:0000256" key="6">
    <source>
        <dbReference type="ARBA" id="ARBA00023229"/>
    </source>
</evidence>
<evidence type="ECO:0000256" key="7">
    <source>
        <dbReference type="RuleBase" id="RU004466"/>
    </source>
</evidence>
<dbReference type="PROSITE" id="PS00723">
    <property type="entry name" value="POLYPRENYL_SYNTHASE_1"/>
    <property type="match status" value="1"/>
</dbReference>
<dbReference type="EMBL" id="ASJR01000003">
    <property type="protein sequence ID" value="ERP38941.1"/>
    <property type="molecule type" value="Genomic_DNA"/>
</dbReference>
<evidence type="ECO:0000313" key="9">
    <source>
        <dbReference type="Proteomes" id="UP000017148"/>
    </source>
</evidence>
<dbReference type="CDD" id="cd00685">
    <property type="entry name" value="Trans_IPPS_HT"/>
    <property type="match status" value="1"/>
</dbReference>
<evidence type="ECO:0000256" key="5">
    <source>
        <dbReference type="ARBA" id="ARBA00022842"/>
    </source>
</evidence>
<dbReference type="SFLD" id="SFLDG01017">
    <property type="entry name" value="Polyprenyl_Transferase_Like"/>
    <property type="match status" value="1"/>
</dbReference>
<evidence type="ECO:0000256" key="1">
    <source>
        <dbReference type="ARBA" id="ARBA00001946"/>
    </source>
</evidence>
<keyword evidence="4" id="KW-0479">Metal-binding</keyword>
<dbReference type="GO" id="GO:0046872">
    <property type="term" value="F:metal ion binding"/>
    <property type="evidence" value="ECO:0007669"/>
    <property type="project" value="UniProtKB-KW"/>
</dbReference>
<dbReference type="SFLD" id="SFLDS00005">
    <property type="entry name" value="Isoprenoid_Synthase_Type_I"/>
    <property type="match status" value="1"/>
</dbReference>
<dbReference type="GO" id="GO:0004659">
    <property type="term" value="F:prenyltransferase activity"/>
    <property type="evidence" value="ECO:0007669"/>
    <property type="project" value="InterPro"/>
</dbReference>
<dbReference type="PANTHER" id="PTHR43281">
    <property type="entry name" value="FARNESYL DIPHOSPHATE SYNTHASE"/>
    <property type="match status" value="1"/>
</dbReference>
<dbReference type="InterPro" id="IPR000092">
    <property type="entry name" value="Polyprenyl_synt"/>
</dbReference>
<organism evidence="8 9">
    <name type="scientific">Chitinivibrio alkaliphilus ACht1</name>
    <dbReference type="NCBI Taxonomy" id="1313304"/>
    <lineage>
        <taxon>Bacteria</taxon>
        <taxon>Pseudomonadati</taxon>
        <taxon>Fibrobacterota</taxon>
        <taxon>Chitinivibrionia</taxon>
        <taxon>Chitinivibrionales</taxon>
        <taxon>Chitinivibrionaceae</taxon>
        <taxon>Chitinivibrio</taxon>
    </lineage>
</organism>